<accession>A0ABV6PJ25</accession>
<proteinExistence type="inferred from homology"/>
<dbReference type="PANTHER" id="PTHR11579">
    <property type="entry name" value="PROTEIN-L-ISOASPARTATE O-METHYLTRANSFERASE"/>
    <property type="match status" value="1"/>
</dbReference>
<evidence type="ECO:0000313" key="5">
    <source>
        <dbReference type="Proteomes" id="UP001589943"/>
    </source>
</evidence>
<protein>
    <recommendedName>
        <fullName evidence="2">Protein-L-isoaspartate O-methyltransferase</fullName>
    </recommendedName>
    <alternativeName>
        <fullName evidence="3">Protein L-isoaspartyl methyltransferase</fullName>
    </alternativeName>
</protein>
<dbReference type="PANTHER" id="PTHR11579:SF18">
    <property type="entry name" value="PROTEIN-L-ISOASPARTATE O-METHYLTRANSFERASE"/>
    <property type="match status" value="1"/>
</dbReference>
<evidence type="ECO:0000256" key="2">
    <source>
        <dbReference type="ARBA" id="ARBA00013346"/>
    </source>
</evidence>
<evidence type="ECO:0000256" key="1">
    <source>
        <dbReference type="ARBA" id="ARBA00005369"/>
    </source>
</evidence>
<dbReference type="Pfam" id="PF01135">
    <property type="entry name" value="PCMT"/>
    <property type="match status" value="1"/>
</dbReference>
<keyword evidence="5" id="KW-1185">Reference proteome</keyword>
<name>A0ABV6PJ25_9SPHN</name>
<organism evidence="4 5">
    <name type="scientific">Novosphingobium aquiterrae</name>
    <dbReference type="NCBI Taxonomy" id="624388"/>
    <lineage>
        <taxon>Bacteria</taxon>
        <taxon>Pseudomonadati</taxon>
        <taxon>Pseudomonadota</taxon>
        <taxon>Alphaproteobacteria</taxon>
        <taxon>Sphingomonadales</taxon>
        <taxon>Sphingomonadaceae</taxon>
        <taxon>Novosphingobium</taxon>
    </lineage>
</organism>
<dbReference type="InterPro" id="IPR029063">
    <property type="entry name" value="SAM-dependent_MTases_sf"/>
</dbReference>
<evidence type="ECO:0000313" key="4">
    <source>
        <dbReference type="EMBL" id="MFC0589834.1"/>
    </source>
</evidence>
<dbReference type="Gene3D" id="3.40.50.150">
    <property type="entry name" value="Vaccinia Virus protein VP39"/>
    <property type="match status" value="2"/>
</dbReference>
<comment type="similarity">
    <text evidence="1">Belongs to the methyltransferase superfamily. L-isoaspartyl/D-aspartyl protein methyltransferase family.</text>
</comment>
<dbReference type="Proteomes" id="UP001589943">
    <property type="component" value="Unassembled WGS sequence"/>
</dbReference>
<comment type="caution">
    <text evidence="4">The sequence shown here is derived from an EMBL/GenBank/DDBJ whole genome shotgun (WGS) entry which is preliminary data.</text>
</comment>
<reference evidence="4 5" key="1">
    <citation type="submission" date="2024-09" db="EMBL/GenBank/DDBJ databases">
        <authorList>
            <person name="Sun Q."/>
            <person name="Mori K."/>
        </authorList>
    </citation>
    <scope>NUCLEOTIDE SEQUENCE [LARGE SCALE GENOMIC DNA]</scope>
    <source>
        <strain evidence="4 5">NCAIM B.02537</strain>
    </source>
</reference>
<sequence>MSVATIDSSAARKAMIDSQLRPSGVNDEWLLAAMGSVPREDFVPAGARGHAYIDRAVPLGDGHALPAPLFHGRMLSEAAPRRDDRILVVSCGSDYLAALLRTLDVNVTVVSAADAAAGVKGTFSLILIDGAIEQLPAALAAALDEGGRIVTGMTQRGVTRLSSGRKIGGAVALVPLVDMGIPVLAEFAAPKSWSF</sequence>
<dbReference type="SUPFAM" id="SSF53335">
    <property type="entry name" value="S-adenosyl-L-methionine-dependent methyltransferases"/>
    <property type="match status" value="1"/>
</dbReference>
<dbReference type="EMBL" id="JBHLTL010000006">
    <property type="protein sequence ID" value="MFC0589834.1"/>
    <property type="molecule type" value="Genomic_DNA"/>
</dbReference>
<gene>
    <name evidence="4" type="ORF">ACFFF7_10450</name>
</gene>
<dbReference type="InterPro" id="IPR000682">
    <property type="entry name" value="PCMT"/>
</dbReference>
<dbReference type="RefSeq" id="WP_379481295.1">
    <property type="nucleotide sequence ID" value="NZ_JBHLTL010000006.1"/>
</dbReference>
<evidence type="ECO:0000256" key="3">
    <source>
        <dbReference type="ARBA" id="ARBA00030757"/>
    </source>
</evidence>